<keyword evidence="3" id="KW-1185">Reference proteome</keyword>
<dbReference type="AlphaFoldDB" id="A0A563DJD7"/>
<reference evidence="2 3" key="1">
    <citation type="submission" date="2019-02" db="EMBL/GenBank/DDBJ databases">
        <title>Apibacter muscae sp. nov.: a novel member of the house fly microbiota.</title>
        <authorList>
            <person name="Park R."/>
        </authorList>
    </citation>
    <scope>NUCLEOTIDE SEQUENCE [LARGE SCALE GENOMIC DNA]</scope>
    <source>
        <strain evidence="2 3">AL1</strain>
    </source>
</reference>
<feature type="domain" description="Tox-MPTase4" evidence="1">
    <location>
        <begin position="4"/>
        <end position="56"/>
    </location>
</feature>
<organism evidence="2 3">
    <name type="scientific">Apibacter muscae</name>
    <dbReference type="NCBI Taxonomy" id="2509004"/>
    <lineage>
        <taxon>Bacteria</taxon>
        <taxon>Pseudomonadati</taxon>
        <taxon>Bacteroidota</taxon>
        <taxon>Flavobacteriia</taxon>
        <taxon>Flavobacteriales</taxon>
        <taxon>Weeksellaceae</taxon>
        <taxon>Apibacter</taxon>
    </lineage>
</organism>
<gene>
    <name evidence="2" type="ORF">ETU09_02780</name>
</gene>
<evidence type="ECO:0000313" key="3">
    <source>
        <dbReference type="Proteomes" id="UP000319499"/>
    </source>
</evidence>
<sequence>MYVAMHEGFHVKQWGKLGYEEYNKQSRLQKEKYVYDELMKNKGVLTEWQINHAGAYNKYLEIGDWPIKNKEGFYIY</sequence>
<accession>A0A563DJD7</accession>
<dbReference type="InterPro" id="IPR028912">
    <property type="entry name" value="Tox-MPTase4_dom"/>
</dbReference>
<evidence type="ECO:0000313" key="2">
    <source>
        <dbReference type="EMBL" id="TWP29924.1"/>
    </source>
</evidence>
<protein>
    <recommendedName>
        <fullName evidence="1">Tox-MPTase4 domain-containing protein</fullName>
    </recommendedName>
</protein>
<dbReference type="Proteomes" id="UP000319499">
    <property type="component" value="Unassembled WGS sequence"/>
</dbReference>
<dbReference type="OrthoDB" id="1213982at2"/>
<name>A0A563DJD7_9FLAO</name>
<dbReference type="EMBL" id="SELH01000013">
    <property type="protein sequence ID" value="TWP29924.1"/>
    <property type="molecule type" value="Genomic_DNA"/>
</dbReference>
<evidence type="ECO:0000259" key="1">
    <source>
        <dbReference type="Pfam" id="PF15640"/>
    </source>
</evidence>
<dbReference type="Pfam" id="PF15640">
    <property type="entry name" value="Tox-MPTase4"/>
    <property type="match status" value="1"/>
</dbReference>
<comment type="caution">
    <text evidence="2">The sequence shown here is derived from an EMBL/GenBank/DDBJ whole genome shotgun (WGS) entry which is preliminary data.</text>
</comment>
<proteinExistence type="predicted"/>